<dbReference type="GO" id="GO:0005765">
    <property type="term" value="C:lysosomal membrane"/>
    <property type="evidence" value="ECO:0007669"/>
    <property type="project" value="UniProtKB-SubCell"/>
</dbReference>
<keyword evidence="7" id="KW-0325">Glycoprotein</keyword>
<comment type="subcellular location">
    <subcellularLocation>
        <location evidence="1">Endosome membrane</location>
        <topology evidence="1">Single-pass type I membrane protein</topology>
    </subcellularLocation>
    <subcellularLocation>
        <location evidence="8">Lysosome membrane</location>
        <topology evidence="8">Single-pass type I membrane protein</topology>
    </subcellularLocation>
</comment>
<gene>
    <name evidence="12" type="ORF">KC01_LOCUS20174</name>
</gene>
<name>A0AAV2KU04_KNICA</name>
<keyword evidence="8" id="KW-1015">Disulfide bond</keyword>
<feature type="disulfide bond" evidence="8">
    <location>
        <begin position="133"/>
        <end position="170"/>
    </location>
</feature>
<evidence type="ECO:0000256" key="7">
    <source>
        <dbReference type="ARBA" id="ARBA00023180"/>
    </source>
</evidence>
<feature type="domain" description="Lysosome-associated membrane glycoprotein 2-like transmembrane" evidence="11">
    <location>
        <begin position="181"/>
        <end position="210"/>
    </location>
</feature>
<comment type="caution">
    <text evidence="8">Lacks conserved residue(s) required for the propagation of feature annotation.</text>
</comment>
<keyword evidence="6 8" id="KW-0472">Membrane</keyword>
<evidence type="ECO:0000256" key="6">
    <source>
        <dbReference type="ARBA" id="ARBA00023136"/>
    </source>
</evidence>
<evidence type="ECO:0000313" key="13">
    <source>
        <dbReference type="Proteomes" id="UP001497482"/>
    </source>
</evidence>
<evidence type="ECO:0000256" key="9">
    <source>
        <dbReference type="SAM" id="Phobius"/>
    </source>
</evidence>
<keyword evidence="4" id="KW-0967">Endosome</keyword>
<organism evidence="12 13">
    <name type="scientific">Knipowitschia caucasica</name>
    <name type="common">Caucasian dwarf goby</name>
    <name type="synonym">Pomatoschistus caucasicus</name>
    <dbReference type="NCBI Taxonomy" id="637954"/>
    <lineage>
        <taxon>Eukaryota</taxon>
        <taxon>Metazoa</taxon>
        <taxon>Chordata</taxon>
        <taxon>Craniata</taxon>
        <taxon>Vertebrata</taxon>
        <taxon>Euteleostomi</taxon>
        <taxon>Actinopterygii</taxon>
        <taxon>Neopterygii</taxon>
        <taxon>Teleostei</taxon>
        <taxon>Neoteleostei</taxon>
        <taxon>Acanthomorphata</taxon>
        <taxon>Gobiaria</taxon>
        <taxon>Gobiiformes</taxon>
        <taxon>Gobioidei</taxon>
        <taxon>Gobiidae</taxon>
        <taxon>Gobiinae</taxon>
        <taxon>Knipowitschia</taxon>
    </lineage>
</organism>
<dbReference type="GO" id="GO:0072594">
    <property type="term" value="P:establishment of protein localization to organelle"/>
    <property type="evidence" value="ECO:0007669"/>
    <property type="project" value="TreeGrafter"/>
</dbReference>
<dbReference type="Pfam" id="PF21222">
    <property type="entry name" value="Lamp2_2nd"/>
    <property type="match status" value="1"/>
</dbReference>
<keyword evidence="5 9" id="KW-1133">Transmembrane helix</keyword>
<dbReference type="PANTHER" id="PTHR11506:SF2">
    <property type="entry name" value="MACROSIALIN"/>
    <property type="match status" value="1"/>
</dbReference>
<dbReference type="AlphaFoldDB" id="A0AAV2KU04"/>
<evidence type="ECO:0000313" key="12">
    <source>
        <dbReference type="EMBL" id="CAL1590697.1"/>
    </source>
</evidence>
<evidence type="ECO:0000256" key="2">
    <source>
        <dbReference type="ARBA" id="ARBA00022692"/>
    </source>
</evidence>
<evidence type="ECO:0000256" key="1">
    <source>
        <dbReference type="ARBA" id="ARBA00004530"/>
    </source>
</evidence>
<dbReference type="Gene3D" id="2.40.160.110">
    <property type="match status" value="1"/>
</dbReference>
<feature type="transmembrane region" description="Helical" evidence="9">
    <location>
        <begin position="179"/>
        <end position="201"/>
    </location>
</feature>
<protein>
    <recommendedName>
        <fullName evidence="14">Lysosome-associated membrane glycoprotein 1</fullName>
    </recommendedName>
</protein>
<dbReference type="Pfam" id="PF01299">
    <property type="entry name" value="Lamp2-like_luminal"/>
    <property type="match status" value="1"/>
</dbReference>
<dbReference type="GO" id="GO:0005886">
    <property type="term" value="C:plasma membrane"/>
    <property type="evidence" value="ECO:0007669"/>
    <property type="project" value="TreeGrafter"/>
</dbReference>
<sequence>MPPTPTQPPTKSNSTVGNYTLNNGTQRCLMVQMELKIRLVSLKANGTFLLLPNKTSTAGNCYDNNATLVLISKELNITFVFSKNATSNKTMVKKVNFTLTYDFNKKSNDAVTYNVANDSLKMFETKFGHSHSCSKESISVGQGFYLDLSHDRNQAFNFPKTNKFGPADYCSADQSNYRVAIAVGITLLVLVVVVVIAYLLARRKRNNGYQSL</sequence>
<comment type="similarity">
    <text evidence="8">Belongs to the LAMP family.</text>
</comment>
<dbReference type="PRINTS" id="PR00336">
    <property type="entry name" value="LYSASSOCTDMP"/>
</dbReference>
<reference evidence="12 13" key="1">
    <citation type="submission" date="2024-04" db="EMBL/GenBank/DDBJ databases">
        <authorList>
            <person name="Waldvogel A.-M."/>
            <person name="Schoenle A."/>
        </authorList>
    </citation>
    <scope>NUCLEOTIDE SEQUENCE [LARGE SCALE GENOMIC DNA]</scope>
</reference>
<evidence type="ECO:0000256" key="4">
    <source>
        <dbReference type="ARBA" id="ARBA00022753"/>
    </source>
</evidence>
<evidence type="ECO:0000259" key="10">
    <source>
        <dbReference type="Pfam" id="PF01299"/>
    </source>
</evidence>
<evidence type="ECO:0000256" key="8">
    <source>
        <dbReference type="PROSITE-ProRule" id="PRU00740"/>
    </source>
</evidence>
<evidence type="ECO:0008006" key="14">
    <source>
        <dbReference type="Google" id="ProtNLM"/>
    </source>
</evidence>
<dbReference type="InterPro" id="IPR002000">
    <property type="entry name" value="Lysosome-assoc_membr_glycop"/>
</dbReference>
<evidence type="ECO:0000256" key="3">
    <source>
        <dbReference type="ARBA" id="ARBA00022729"/>
    </source>
</evidence>
<evidence type="ECO:0000256" key="5">
    <source>
        <dbReference type="ARBA" id="ARBA00022989"/>
    </source>
</evidence>
<keyword evidence="3" id="KW-0732">Signal</keyword>
<keyword evidence="8" id="KW-0458">Lysosome</keyword>
<dbReference type="InterPro" id="IPR048524">
    <property type="entry name" value="Lamp2-like_TM"/>
</dbReference>
<evidence type="ECO:0000259" key="11">
    <source>
        <dbReference type="Pfam" id="PF21222"/>
    </source>
</evidence>
<keyword evidence="2 8" id="KW-0812">Transmembrane</keyword>
<feature type="domain" description="Lysosome-associated membrane glycoprotein 2-like luminal" evidence="10">
    <location>
        <begin position="15"/>
        <end position="158"/>
    </location>
</feature>
<dbReference type="Proteomes" id="UP001497482">
    <property type="component" value="Chromosome 19"/>
</dbReference>
<dbReference type="PANTHER" id="PTHR11506">
    <property type="entry name" value="LYSOSOME-ASSOCIATED MEMBRANE GLYCOPROTEIN"/>
    <property type="match status" value="1"/>
</dbReference>
<proteinExistence type="inferred from homology"/>
<dbReference type="PROSITE" id="PS51407">
    <property type="entry name" value="LAMP_3"/>
    <property type="match status" value="1"/>
</dbReference>
<accession>A0AAV2KU04</accession>
<dbReference type="InterPro" id="IPR048528">
    <property type="entry name" value="Lamp2-like_luminal"/>
</dbReference>
<keyword evidence="13" id="KW-1185">Reference proteome</keyword>
<dbReference type="GO" id="GO:0031902">
    <property type="term" value="C:late endosome membrane"/>
    <property type="evidence" value="ECO:0007669"/>
    <property type="project" value="TreeGrafter"/>
</dbReference>
<dbReference type="EMBL" id="OZ035841">
    <property type="protein sequence ID" value="CAL1590697.1"/>
    <property type="molecule type" value="Genomic_DNA"/>
</dbReference>